<dbReference type="PROSITE" id="PS50935">
    <property type="entry name" value="SSB"/>
    <property type="match status" value="1"/>
</dbReference>
<organism evidence="5 6">
    <name type="scientific">Bifidobacterium subtile</name>
    <dbReference type="NCBI Taxonomy" id="77635"/>
    <lineage>
        <taxon>Bacteria</taxon>
        <taxon>Bacillati</taxon>
        <taxon>Actinomycetota</taxon>
        <taxon>Actinomycetes</taxon>
        <taxon>Bifidobacteriales</taxon>
        <taxon>Bifidobacteriaceae</taxon>
        <taxon>Bifidobacterium</taxon>
    </lineage>
</organism>
<feature type="region of interest" description="Disordered" evidence="4">
    <location>
        <begin position="114"/>
        <end position="268"/>
    </location>
</feature>
<evidence type="ECO:0000313" key="6">
    <source>
        <dbReference type="Proteomes" id="UP000029055"/>
    </source>
</evidence>
<evidence type="ECO:0000313" key="5">
    <source>
        <dbReference type="EMBL" id="KFJ04157.1"/>
    </source>
</evidence>
<dbReference type="Proteomes" id="UP000029055">
    <property type="component" value="Unassembled WGS sequence"/>
</dbReference>
<evidence type="ECO:0000256" key="4">
    <source>
        <dbReference type="SAM" id="MobiDB-lite"/>
    </source>
</evidence>
<dbReference type="Pfam" id="PF00436">
    <property type="entry name" value="SSB"/>
    <property type="match status" value="1"/>
</dbReference>
<reference evidence="5 6" key="1">
    <citation type="submission" date="2014-03" db="EMBL/GenBank/DDBJ databases">
        <title>Genomics of Bifidobacteria.</title>
        <authorList>
            <person name="Ventura M."/>
            <person name="Milani C."/>
            <person name="Lugli G.A."/>
        </authorList>
    </citation>
    <scope>NUCLEOTIDE SEQUENCE [LARGE SCALE GENOMIC DNA]</scope>
    <source>
        <strain evidence="5 6">LMG 11597</strain>
    </source>
</reference>
<comment type="caution">
    <text evidence="5">The sequence shown here is derived from an EMBL/GenBank/DDBJ whole genome shotgun (WGS) entry which is preliminary data.</text>
</comment>
<dbReference type="InterPro" id="IPR000424">
    <property type="entry name" value="Primosome_PriB/ssb"/>
</dbReference>
<dbReference type="GO" id="GO:0006260">
    <property type="term" value="P:DNA replication"/>
    <property type="evidence" value="ECO:0007669"/>
    <property type="project" value="InterPro"/>
</dbReference>
<dbReference type="GO" id="GO:0003697">
    <property type="term" value="F:single-stranded DNA binding"/>
    <property type="evidence" value="ECO:0007669"/>
    <property type="project" value="InterPro"/>
</dbReference>
<dbReference type="InterPro" id="IPR012340">
    <property type="entry name" value="NA-bd_OB-fold"/>
</dbReference>
<evidence type="ECO:0000256" key="3">
    <source>
        <dbReference type="RuleBase" id="RU000524"/>
    </source>
</evidence>
<dbReference type="eggNOG" id="COG0629">
    <property type="taxonomic scope" value="Bacteria"/>
</dbReference>
<gene>
    <name evidence="5" type="ORF">BISU_1195</name>
</gene>
<dbReference type="NCBIfam" id="TIGR00621">
    <property type="entry name" value="ssb"/>
    <property type="match status" value="1"/>
</dbReference>
<dbReference type="OrthoDB" id="4427276at2"/>
<feature type="compositionally biased region" description="Basic and acidic residues" evidence="4">
    <location>
        <begin position="244"/>
        <end position="259"/>
    </location>
</feature>
<sequence length="268" mass="27902">MAQQGIITITGFVGANPIGFGREGKTGGCSFRVGSTRSYFHAASGEWKDQPTTWMTVKAFRTLALNVLASVRKGDPVIVSGLLNTEEWQQDGNNRSRIVIEASAVGHDLSRGVGSFQRQNSQRGQPGQLSGQTASQQGQNAHQRSSDDQMNAAGYDRPPANGSYALAHSSQTVGGDAGIAGQPSDESMENGGNPGGGGFTNNGVGEDPWSVVEKQTPQRETQHDGAAVELGFGVAEVSAGGDGGQKHDSENAKAGEPRNAEGFAGPEF</sequence>
<dbReference type="Gene3D" id="2.40.50.140">
    <property type="entry name" value="Nucleic acid-binding proteins"/>
    <property type="match status" value="1"/>
</dbReference>
<dbReference type="InterPro" id="IPR011344">
    <property type="entry name" value="ssDNA-bd"/>
</dbReference>
<evidence type="ECO:0000256" key="2">
    <source>
        <dbReference type="PROSITE-ProRule" id="PRU00252"/>
    </source>
</evidence>
<evidence type="ECO:0000256" key="1">
    <source>
        <dbReference type="ARBA" id="ARBA00023125"/>
    </source>
</evidence>
<dbReference type="CDD" id="cd04496">
    <property type="entry name" value="SSB_OBF"/>
    <property type="match status" value="1"/>
</dbReference>
<name>A0A087E8Q6_9BIFI</name>
<keyword evidence="6" id="KW-1185">Reference proteome</keyword>
<dbReference type="EMBL" id="JGZR01000005">
    <property type="protein sequence ID" value="KFJ04157.1"/>
    <property type="molecule type" value="Genomic_DNA"/>
</dbReference>
<dbReference type="STRING" id="77635.BISU_1195"/>
<accession>A0A087E8Q6</accession>
<dbReference type="RefSeq" id="WP_051246041.1">
    <property type="nucleotide sequence ID" value="NZ_CP062939.1"/>
</dbReference>
<keyword evidence="1 2" id="KW-0238">DNA-binding</keyword>
<feature type="compositionally biased region" description="Polar residues" evidence="4">
    <location>
        <begin position="116"/>
        <end position="143"/>
    </location>
</feature>
<dbReference type="AlphaFoldDB" id="A0A087E8Q6"/>
<protein>
    <recommendedName>
        <fullName evidence="3">Single-stranded DNA-binding protein</fullName>
    </recommendedName>
</protein>
<dbReference type="SUPFAM" id="SSF50249">
    <property type="entry name" value="Nucleic acid-binding proteins"/>
    <property type="match status" value="1"/>
</dbReference>
<proteinExistence type="predicted"/>